<evidence type="ECO:0000259" key="9">
    <source>
        <dbReference type="SMART" id="SM00822"/>
    </source>
</evidence>
<dbReference type="InterPro" id="IPR057326">
    <property type="entry name" value="KR_dom"/>
</dbReference>
<evidence type="ECO:0000256" key="3">
    <source>
        <dbReference type="ARBA" id="ARBA00023002"/>
    </source>
</evidence>
<dbReference type="FunFam" id="3.40.50.720:FF:000160">
    <property type="entry name" value="2,3-dihydro-2,3-dihydroxybenzoate dehydrogenase"/>
    <property type="match status" value="1"/>
</dbReference>
<evidence type="ECO:0000256" key="4">
    <source>
        <dbReference type="ARBA" id="ARBA00023027"/>
    </source>
</evidence>
<dbReference type="PRINTS" id="PR01397">
    <property type="entry name" value="DHBDHDRGNASE"/>
</dbReference>
<keyword evidence="4" id="KW-0520">NAD</keyword>
<comment type="caution">
    <text evidence="10">The sequence shown here is derived from an EMBL/GenBank/DDBJ whole genome shotgun (WGS) entry which is preliminary data.</text>
</comment>
<dbReference type="NCBIfam" id="NF006074">
    <property type="entry name" value="PRK08220.1"/>
    <property type="match status" value="1"/>
</dbReference>
<dbReference type="EC" id="1.3.1.28" evidence="6 8"/>
<evidence type="ECO:0000256" key="6">
    <source>
        <dbReference type="ARBA" id="ARBA00066334"/>
    </source>
</evidence>
<proteinExistence type="inferred from homology"/>
<evidence type="ECO:0000256" key="8">
    <source>
        <dbReference type="NCBIfam" id="TIGR04316"/>
    </source>
</evidence>
<evidence type="ECO:0000256" key="7">
    <source>
        <dbReference type="ARBA" id="ARBA00067530"/>
    </source>
</evidence>
<dbReference type="Proteomes" id="UP000430519">
    <property type="component" value="Unassembled WGS sequence"/>
</dbReference>
<comment type="similarity">
    <text evidence="2">Belongs to the short-chain dehydrogenases/reductases (SDR) family.</text>
</comment>
<evidence type="ECO:0000313" key="10">
    <source>
        <dbReference type="EMBL" id="MXV20422.1"/>
    </source>
</evidence>
<gene>
    <name evidence="10" type="primary">dhbA</name>
    <name evidence="10" type="ORF">GLX28_12345</name>
</gene>
<dbReference type="PROSITE" id="PS00061">
    <property type="entry name" value="ADH_SHORT"/>
    <property type="match status" value="1"/>
</dbReference>
<dbReference type="InterPro" id="IPR003560">
    <property type="entry name" value="DHB_DH"/>
</dbReference>
<keyword evidence="3 10" id="KW-0560">Oxidoreductase</keyword>
<dbReference type="SMART" id="SM00822">
    <property type="entry name" value="PKS_KR"/>
    <property type="match status" value="1"/>
</dbReference>
<dbReference type="PANTHER" id="PTHR43669:SF3">
    <property type="entry name" value="ALCOHOL DEHYDROGENASE, PUTATIVE (AFU_ORTHOLOGUE AFUA_3G03445)-RELATED"/>
    <property type="match status" value="1"/>
</dbReference>
<sequence length="255" mass="26010">MSGTDWTARVAIVTGAAQGIGAAVASALAARGARVLATDRQPIPPDLTAQPGVVPYPLDVTDPRAADQAVAHAEATLGPLTDLVNVAGVLRPGPLTDLSDEDWHATFAVNTSGVFFVSRAATRVMRARGRGAVVTVGSNAAHVPRTGMGAYAASKAAAAHLTRTLGLELAGSGVRCNLVSPGSTDTPMQRQLWTAPGAEDRVIAGDPETYRTGIPLGRIAQPADITGAVLFLLSDEARHITLADLTVDGGATLGV</sequence>
<evidence type="ECO:0000256" key="5">
    <source>
        <dbReference type="ARBA" id="ARBA00052874"/>
    </source>
</evidence>
<organism evidence="10 11">
    <name type="scientific">Deinococcus xianganensis</name>
    <dbReference type="NCBI Taxonomy" id="1507289"/>
    <lineage>
        <taxon>Bacteria</taxon>
        <taxon>Thermotogati</taxon>
        <taxon>Deinococcota</taxon>
        <taxon>Deinococci</taxon>
        <taxon>Deinococcales</taxon>
        <taxon>Deinococcaceae</taxon>
        <taxon>Deinococcus</taxon>
    </lineage>
</organism>
<evidence type="ECO:0000256" key="1">
    <source>
        <dbReference type="ARBA" id="ARBA00004924"/>
    </source>
</evidence>
<protein>
    <recommendedName>
        <fullName evidence="7 8">2,3-dihydro-2,3-dihydroxybenzoate dehydrogenase</fullName>
        <ecNumber evidence="6 8">1.3.1.28</ecNumber>
    </recommendedName>
</protein>
<dbReference type="GO" id="GO:0008667">
    <property type="term" value="F:2,3-dihydro-2,3-dihydroxybenzoate dehydrogenase activity"/>
    <property type="evidence" value="ECO:0007669"/>
    <property type="project" value="UniProtKB-UniRule"/>
</dbReference>
<evidence type="ECO:0000313" key="11">
    <source>
        <dbReference type="Proteomes" id="UP000430519"/>
    </source>
</evidence>
<evidence type="ECO:0000256" key="2">
    <source>
        <dbReference type="ARBA" id="ARBA00006484"/>
    </source>
</evidence>
<keyword evidence="11" id="KW-1185">Reference proteome</keyword>
<dbReference type="EMBL" id="WVHK01000044">
    <property type="protein sequence ID" value="MXV20422.1"/>
    <property type="molecule type" value="Genomic_DNA"/>
</dbReference>
<dbReference type="Gene3D" id="3.40.50.720">
    <property type="entry name" value="NAD(P)-binding Rossmann-like Domain"/>
    <property type="match status" value="1"/>
</dbReference>
<dbReference type="NCBIfam" id="TIGR04316">
    <property type="entry name" value="dhbA_paeA"/>
    <property type="match status" value="1"/>
</dbReference>
<dbReference type="InterPro" id="IPR020904">
    <property type="entry name" value="Sc_DH/Rdtase_CS"/>
</dbReference>
<dbReference type="InterPro" id="IPR036291">
    <property type="entry name" value="NAD(P)-bd_dom_sf"/>
</dbReference>
<dbReference type="SUPFAM" id="SSF51735">
    <property type="entry name" value="NAD(P)-binding Rossmann-fold domains"/>
    <property type="match status" value="1"/>
</dbReference>
<comment type="pathway">
    <text evidence="1">Siderophore biosynthesis.</text>
</comment>
<dbReference type="Pfam" id="PF13561">
    <property type="entry name" value="adh_short_C2"/>
    <property type="match status" value="1"/>
</dbReference>
<name>A0A6I4YFV0_9DEIO</name>
<comment type="catalytic activity">
    <reaction evidence="5">
        <text>(2S,3S)-2,3-dihydroxy-2,3-dihydrobenzoate + NAD(+) = 2,3-dihydroxybenzoate + NADH + H(+)</text>
        <dbReference type="Rhea" id="RHEA:23824"/>
        <dbReference type="ChEBI" id="CHEBI:15378"/>
        <dbReference type="ChEBI" id="CHEBI:36654"/>
        <dbReference type="ChEBI" id="CHEBI:57540"/>
        <dbReference type="ChEBI" id="CHEBI:57945"/>
        <dbReference type="ChEBI" id="CHEBI:58764"/>
        <dbReference type="EC" id="1.3.1.28"/>
    </reaction>
</comment>
<dbReference type="GO" id="GO:0019290">
    <property type="term" value="P:siderophore biosynthetic process"/>
    <property type="evidence" value="ECO:0007669"/>
    <property type="project" value="InterPro"/>
</dbReference>
<dbReference type="InterPro" id="IPR002347">
    <property type="entry name" value="SDR_fam"/>
</dbReference>
<feature type="domain" description="Ketoreductase" evidence="9">
    <location>
        <begin position="9"/>
        <end position="184"/>
    </location>
</feature>
<reference evidence="10 11" key="1">
    <citation type="submission" date="2019-11" db="EMBL/GenBank/DDBJ databases">
        <title>Genome sequence of Deinococcus xianganensis Y35, AI-2 producing algicidal bacterium, isolated from lake water.</title>
        <authorList>
            <person name="Li Y."/>
        </authorList>
    </citation>
    <scope>NUCLEOTIDE SEQUENCE [LARGE SCALE GENOMIC DNA]</scope>
    <source>
        <strain evidence="10 11">Y35</strain>
    </source>
</reference>
<dbReference type="PANTHER" id="PTHR43669">
    <property type="entry name" value="5-KETO-D-GLUCONATE 5-REDUCTASE"/>
    <property type="match status" value="1"/>
</dbReference>
<dbReference type="RefSeq" id="WP_160979918.1">
    <property type="nucleotide sequence ID" value="NZ_WVHK01000044.1"/>
</dbReference>
<dbReference type="AlphaFoldDB" id="A0A6I4YFV0"/>
<accession>A0A6I4YFV0</accession>
<dbReference type="PRINTS" id="PR00080">
    <property type="entry name" value="SDRFAMILY"/>
</dbReference>